<dbReference type="EMBL" id="JACATZ010000001">
    <property type="protein sequence ID" value="NWJ46130.1"/>
    <property type="molecule type" value="Genomic_DNA"/>
</dbReference>
<dbReference type="AlphaFoldDB" id="A0A8T7M1W4"/>
<dbReference type="EMBL" id="CP128399">
    <property type="protein sequence ID" value="WJW65508.1"/>
    <property type="molecule type" value="Genomic_DNA"/>
</dbReference>
<organism evidence="1 3">
    <name type="scientific">Candidatus Chlorohelix allophototropha</name>
    <dbReference type="NCBI Taxonomy" id="3003348"/>
    <lineage>
        <taxon>Bacteria</taxon>
        <taxon>Bacillati</taxon>
        <taxon>Chloroflexota</taxon>
        <taxon>Chloroflexia</taxon>
        <taxon>Candidatus Chloroheliales</taxon>
        <taxon>Candidatus Chloroheliaceae</taxon>
        <taxon>Candidatus Chlorohelix</taxon>
    </lineage>
</organism>
<evidence type="ECO:0000313" key="1">
    <source>
        <dbReference type="EMBL" id="NWJ46130.1"/>
    </source>
</evidence>
<gene>
    <name evidence="1" type="ORF">HXX08_09650</name>
    <name evidence="2" type="ORF">OZ401_001274</name>
</gene>
<dbReference type="Proteomes" id="UP000521676">
    <property type="component" value="Unassembled WGS sequence"/>
</dbReference>
<keyword evidence="4" id="KW-1185">Reference proteome</keyword>
<evidence type="ECO:0000313" key="2">
    <source>
        <dbReference type="EMBL" id="WJW65508.1"/>
    </source>
</evidence>
<sequence>MADFDLTTARPILIKELEHAGFDIINDEQEPNILQARRSHGKNIAVFLVDAGGYMRCTRTYASNPEQKTAHKGDYTFEVVRQEEIKLTTNHQLTTADLSNFQKLIKEMDEALDG</sequence>
<accession>A0A8T7M1W4</accession>
<dbReference type="RefSeq" id="WP_341467392.1">
    <property type="nucleotide sequence ID" value="NZ_CP128399.1"/>
</dbReference>
<name>A0A8T7M1W4_9CHLR</name>
<reference evidence="2" key="2">
    <citation type="journal article" date="2024" name="Nature">
        <title>Anoxygenic phototroph of the Chloroflexota uses a type I reaction centre.</title>
        <authorList>
            <person name="Tsuji J.M."/>
            <person name="Shaw N.A."/>
            <person name="Nagashima S."/>
            <person name="Venkiteswaran J.J."/>
            <person name="Schiff S.L."/>
            <person name="Watanabe T."/>
            <person name="Fukui M."/>
            <person name="Hanada S."/>
            <person name="Tank M."/>
            <person name="Neufeld J.D."/>
        </authorList>
    </citation>
    <scope>NUCLEOTIDE SEQUENCE</scope>
    <source>
        <strain evidence="2">L227-S17</strain>
    </source>
</reference>
<proteinExistence type="predicted"/>
<protein>
    <submittedName>
        <fullName evidence="1">Uncharacterized protein</fullName>
    </submittedName>
</protein>
<evidence type="ECO:0000313" key="4">
    <source>
        <dbReference type="Proteomes" id="UP001431572"/>
    </source>
</evidence>
<reference evidence="1 3" key="1">
    <citation type="submission" date="2020-06" db="EMBL/GenBank/DDBJ databases">
        <title>Anoxygenic phototrophic Chloroflexota member uses a Type I reaction center.</title>
        <authorList>
            <person name="Tsuji J.M."/>
            <person name="Shaw N.A."/>
            <person name="Nagashima S."/>
            <person name="Venkiteswaran J."/>
            <person name="Schiff S.L."/>
            <person name="Hanada S."/>
            <person name="Tank M."/>
            <person name="Neufeld J.D."/>
        </authorList>
    </citation>
    <scope>NUCLEOTIDE SEQUENCE [LARGE SCALE GENOMIC DNA]</scope>
    <source>
        <strain evidence="1">L227-S17</strain>
    </source>
</reference>
<evidence type="ECO:0000313" key="3">
    <source>
        <dbReference type="Proteomes" id="UP000521676"/>
    </source>
</evidence>
<dbReference type="Proteomes" id="UP001431572">
    <property type="component" value="Chromosome 1"/>
</dbReference>